<gene>
    <name evidence="1" type="ORF">RG298_002055</name>
</gene>
<dbReference type="AlphaFoldDB" id="A0AAI9DC10"/>
<protein>
    <submittedName>
        <fullName evidence="1">Negative regulator GrlR</fullName>
    </submittedName>
</protein>
<evidence type="ECO:0000313" key="1">
    <source>
        <dbReference type="EMBL" id="EMJ5134324.1"/>
    </source>
</evidence>
<dbReference type="Gene3D" id="2.40.128.380">
    <property type="entry name" value="T3SS negative regulator GrlR"/>
    <property type="match status" value="1"/>
</dbReference>
<reference evidence="1" key="1">
    <citation type="submission" date="2024-02" db="EMBL/GenBank/DDBJ databases">
        <authorList>
            <consortium name="Clinical and Environmental Microbiology Branch: Whole genome sequencing antimicrobial resistance pathogens in the healthcare setting"/>
        </authorList>
    </citation>
    <scope>NUCLEOTIDE SEQUENCE</scope>
    <source>
        <strain evidence="1">2021GO-0154</strain>
    </source>
</reference>
<dbReference type="EMBL" id="ABMABF030000006">
    <property type="protein sequence ID" value="EMJ5134324.1"/>
    <property type="molecule type" value="Genomic_DNA"/>
</dbReference>
<organism evidence="1">
    <name type="scientific">Providencia stuartii</name>
    <dbReference type="NCBI Taxonomy" id="588"/>
    <lineage>
        <taxon>Bacteria</taxon>
        <taxon>Pseudomonadati</taxon>
        <taxon>Pseudomonadota</taxon>
        <taxon>Gammaproteobacteria</taxon>
        <taxon>Enterobacterales</taxon>
        <taxon>Morganellaceae</taxon>
        <taxon>Providencia</taxon>
    </lineage>
</organism>
<name>A0AAI9DC10_PROST</name>
<dbReference type="Pfam" id="PF16518">
    <property type="entry name" value="GrlR"/>
    <property type="match status" value="1"/>
</dbReference>
<sequence>MKDGIYFVRFRSNSQDFGNGTVVVKGNVINGGDFAYLYRGKANNTQVTLTIERHDKSATSVFGDIDKFNLILNIADSGRDYVLAGHVEGMQQMKISINAKFIGEVIN</sequence>
<dbReference type="InterPro" id="IPR043019">
    <property type="entry name" value="GrlR_sf"/>
</dbReference>
<proteinExistence type="predicted"/>
<comment type="caution">
    <text evidence="1">The sequence shown here is derived from an EMBL/GenBank/DDBJ whole genome shotgun (WGS) entry which is preliminary data.</text>
</comment>
<accession>A0AAI9DC10</accession>
<dbReference type="InterPro" id="IPR032417">
    <property type="entry name" value="GrlR"/>
</dbReference>